<accession>A0ABY7RUF9</accession>
<feature type="transmembrane region" description="Helical" evidence="2">
    <location>
        <begin position="42"/>
        <end position="62"/>
    </location>
</feature>
<evidence type="ECO:0000313" key="4">
    <source>
        <dbReference type="Proteomes" id="UP001202717"/>
    </source>
</evidence>
<dbReference type="EMBL" id="CP116221">
    <property type="protein sequence ID" value="WCO00760.1"/>
    <property type="molecule type" value="Genomic_DNA"/>
</dbReference>
<sequence length="172" mass="20271">MKQDIRDLFKDEEASEKQLPEHHRKEFYDKLKAQESKQPISWLWLKIAAIFIIALTFGFLVFTSNSDAVKVSPIIAQIEAIEDKYLKDIDLEWGKFVAIAEDEILVERFKKKLAELDKDYQEISEQFKTDSNNIMVIEDLVNNLQIRLKLLKDIQSQIKLIDQKNEHYENSI</sequence>
<evidence type="ECO:0008006" key="5">
    <source>
        <dbReference type="Google" id="ProtNLM"/>
    </source>
</evidence>
<dbReference type="Proteomes" id="UP001202717">
    <property type="component" value="Chromosome"/>
</dbReference>
<gene>
    <name evidence="3" type="ORF">MUN68_011850</name>
</gene>
<keyword evidence="2" id="KW-1133">Transmembrane helix</keyword>
<evidence type="ECO:0000256" key="2">
    <source>
        <dbReference type="SAM" id="Phobius"/>
    </source>
</evidence>
<organism evidence="3 4">
    <name type="scientific">Psychroserpens ponticola</name>
    <dbReference type="NCBI Taxonomy" id="2932268"/>
    <lineage>
        <taxon>Bacteria</taxon>
        <taxon>Pseudomonadati</taxon>
        <taxon>Bacteroidota</taxon>
        <taxon>Flavobacteriia</taxon>
        <taxon>Flavobacteriales</taxon>
        <taxon>Flavobacteriaceae</taxon>
        <taxon>Psychroserpens</taxon>
    </lineage>
</organism>
<keyword evidence="2" id="KW-0472">Membrane</keyword>
<keyword evidence="2" id="KW-0812">Transmembrane</keyword>
<feature type="coiled-coil region" evidence="1">
    <location>
        <begin position="99"/>
        <end position="126"/>
    </location>
</feature>
<evidence type="ECO:0000256" key="1">
    <source>
        <dbReference type="SAM" id="Coils"/>
    </source>
</evidence>
<evidence type="ECO:0000313" key="3">
    <source>
        <dbReference type="EMBL" id="WCO00760.1"/>
    </source>
</evidence>
<protein>
    <recommendedName>
        <fullName evidence="5">Anti-sigma factor</fullName>
    </recommendedName>
</protein>
<name>A0ABY7RUF9_9FLAO</name>
<reference evidence="3 4" key="1">
    <citation type="submission" date="2023-01" db="EMBL/GenBank/DDBJ databases">
        <title>Psychroserpens ponticola sp. nov., isolated from seawater.</title>
        <authorList>
            <person name="Kristyanto S."/>
            <person name="Jung J."/>
            <person name="Kim J.M."/>
            <person name="Jeon C.O."/>
        </authorList>
    </citation>
    <scope>NUCLEOTIDE SEQUENCE [LARGE SCALE GENOMIC DNA]</scope>
    <source>
        <strain evidence="3 4">MSW6</strain>
    </source>
</reference>
<keyword evidence="1" id="KW-0175">Coiled coil</keyword>
<proteinExistence type="predicted"/>
<dbReference type="RefSeq" id="WP_249996063.1">
    <property type="nucleotide sequence ID" value="NZ_CP116221.1"/>
</dbReference>
<keyword evidence="4" id="KW-1185">Reference proteome</keyword>